<evidence type="ECO:0000313" key="2">
    <source>
        <dbReference type="Proteomes" id="UP000001036"/>
    </source>
</evidence>
<dbReference type="EMBL" id="CP000934">
    <property type="protein sequence ID" value="ACE83604.1"/>
    <property type="molecule type" value="Genomic_DNA"/>
</dbReference>
<name>B3PJW3_CELJU</name>
<dbReference type="STRING" id="498211.CJA_2325"/>
<organism evidence="1 2">
    <name type="scientific">Cellvibrio japonicus (strain Ueda107)</name>
    <name type="common">Pseudomonas fluorescens subsp. cellulosa</name>
    <dbReference type="NCBI Taxonomy" id="498211"/>
    <lineage>
        <taxon>Bacteria</taxon>
        <taxon>Pseudomonadati</taxon>
        <taxon>Pseudomonadota</taxon>
        <taxon>Gammaproteobacteria</taxon>
        <taxon>Cellvibrionales</taxon>
        <taxon>Cellvibrionaceae</taxon>
        <taxon>Cellvibrio</taxon>
    </lineage>
</organism>
<dbReference type="HOGENOM" id="CLU_3372807_0_0_6"/>
<dbReference type="Proteomes" id="UP000001036">
    <property type="component" value="Chromosome"/>
</dbReference>
<evidence type="ECO:0000313" key="1">
    <source>
        <dbReference type="EMBL" id="ACE83604.1"/>
    </source>
</evidence>
<accession>B3PJW3</accession>
<keyword evidence="2" id="KW-1185">Reference proteome</keyword>
<sequence>MLVMQQRVLLPKCFVLHICPGAVGSKCYFLKPGI</sequence>
<reference evidence="1 2" key="1">
    <citation type="journal article" date="2008" name="J. Bacteriol.">
        <title>Insights into plant cell wall degradation from the genome sequence of the soil bacterium Cellvibrio japonicus.</title>
        <authorList>
            <person name="Deboy R.T."/>
            <person name="Mongodin E.F."/>
            <person name="Fouts D.E."/>
            <person name="Tailford L.E."/>
            <person name="Khouri H."/>
            <person name="Emerson J.B."/>
            <person name="Mohamoud Y."/>
            <person name="Watkins K."/>
            <person name="Henrissat B."/>
            <person name="Gilbert H.J."/>
            <person name="Nelson K.E."/>
        </authorList>
    </citation>
    <scope>NUCLEOTIDE SEQUENCE [LARGE SCALE GENOMIC DNA]</scope>
    <source>
        <strain evidence="1 2">Ueda107</strain>
    </source>
</reference>
<gene>
    <name evidence="1" type="ordered locus">CJA_2325</name>
</gene>
<proteinExistence type="predicted"/>
<dbReference type="KEGG" id="cja:CJA_2325"/>
<protein>
    <submittedName>
        <fullName evidence="1">Uncharacterized protein</fullName>
    </submittedName>
</protein>
<dbReference type="AlphaFoldDB" id="B3PJW3"/>